<sequence>MPKIDVPLYKIQKYHANRLRARRQDVLGPQVDTQPSPQQNFISVHVYRDLTCSAASGNSCDLFIPGAYFSPDRTKSVIKGPPCQAGRFFTGDLVAPAGIIDSPVAVAAATTLAAPGLQSGQNGGPAAAAPPRPTPPPPPPPAPNPLTAFATNYLDNQLTAGD</sequence>
<protein>
    <submittedName>
        <fullName evidence="2">Uncharacterized protein</fullName>
    </submittedName>
</protein>
<feature type="compositionally biased region" description="Pro residues" evidence="1">
    <location>
        <begin position="128"/>
        <end position="144"/>
    </location>
</feature>
<dbReference type="EMBL" id="JAACXV010000149">
    <property type="protein sequence ID" value="KAF7282947.1"/>
    <property type="molecule type" value="Genomic_DNA"/>
</dbReference>
<gene>
    <name evidence="2" type="ORF">GWI33_001757</name>
</gene>
<evidence type="ECO:0000313" key="3">
    <source>
        <dbReference type="Proteomes" id="UP000625711"/>
    </source>
</evidence>
<accession>A0A834IL43</accession>
<evidence type="ECO:0000313" key="2">
    <source>
        <dbReference type="EMBL" id="KAF7282947.1"/>
    </source>
</evidence>
<feature type="region of interest" description="Disordered" evidence="1">
    <location>
        <begin position="116"/>
        <end position="148"/>
    </location>
</feature>
<name>A0A834IL43_RHYFE</name>
<reference evidence="2" key="1">
    <citation type="submission" date="2020-08" db="EMBL/GenBank/DDBJ databases">
        <title>Genome sequencing and assembly of the red palm weevil Rhynchophorus ferrugineus.</title>
        <authorList>
            <person name="Dias G.B."/>
            <person name="Bergman C.M."/>
            <person name="Manee M."/>
        </authorList>
    </citation>
    <scope>NUCLEOTIDE SEQUENCE</scope>
    <source>
        <strain evidence="2">AA-2017</strain>
        <tissue evidence="2">Whole larva</tissue>
    </source>
</reference>
<dbReference type="AlphaFoldDB" id="A0A834IL43"/>
<dbReference type="Proteomes" id="UP000625711">
    <property type="component" value="Unassembled WGS sequence"/>
</dbReference>
<comment type="caution">
    <text evidence="2">The sequence shown here is derived from an EMBL/GenBank/DDBJ whole genome shotgun (WGS) entry which is preliminary data.</text>
</comment>
<organism evidence="2 3">
    <name type="scientific">Rhynchophorus ferrugineus</name>
    <name type="common">Red palm weevil</name>
    <name type="synonym">Curculio ferrugineus</name>
    <dbReference type="NCBI Taxonomy" id="354439"/>
    <lineage>
        <taxon>Eukaryota</taxon>
        <taxon>Metazoa</taxon>
        <taxon>Ecdysozoa</taxon>
        <taxon>Arthropoda</taxon>
        <taxon>Hexapoda</taxon>
        <taxon>Insecta</taxon>
        <taxon>Pterygota</taxon>
        <taxon>Neoptera</taxon>
        <taxon>Endopterygota</taxon>
        <taxon>Coleoptera</taxon>
        <taxon>Polyphaga</taxon>
        <taxon>Cucujiformia</taxon>
        <taxon>Curculionidae</taxon>
        <taxon>Dryophthorinae</taxon>
        <taxon>Rhynchophorus</taxon>
    </lineage>
</organism>
<proteinExistence type="predicted"/>
<keyword evidence="3" id="KW-1185">Reference proteome</keyword>
<evidence type="ECO:0000256" key="1">
    <source>
        <dbReference type="SAM" id="MobiDB-lite"/>
    </source>
</evidence>